<dbReference type="Pfam" id="PF03476">
    <property type="entry name" value="MOSC_N"/>
    <property type="match status" value="1"/>
</dbReference>
<reference evidence="8" key="1">
    <citation type="journal article" date="2018" name="Nat. Microbiol.">
        <title>Leveraging single-cell genomics to expand the fungal tree of life.</title>
        <authorList>
            <person name="Ahrendt S.R."/>
            <person name="Quandt C.A."/>
            <person name="Ciobanu D."/>
            <person name="Clum A."/>
            <person name="Salamov A."/>
            <person name="Andreopoulos B."/>
            <person name="Cheng J.F."/>
            <person name="Woyke T."/>
            <person name="Pelin A."/>
            <person name="Henrissat B."/>
            <person name="Reynolds N.K."/>
            <person name="Benny G.L."/>
            <person name="Smith M.E."/>
            <person name="James T.Y."/>
            <person name="Grigoriev I.V."/>
        </authorList>
    </citation>
    <scope>NUCLEOTIDE SEQUENCE [LARGE SCALE GENOMIC DNA]</scope>
</reference>
<keyword evidence="8" id="KW-1185">Reference proteome</keyword>
<proteinExistence type="inferred from homology"/>
<evidence type="ECO:0000256" key="5">
    <source>
        <dbReference type="SAM" id="MobiDB-lite"/>
    </source>
</evidence>
<evidence type="ECO:0000256" key="1">
    <source>
        <dbReference type="ARBA" id="ARBA00022679"/>
    </source>
</evidence>
<evidence type="ECO:0000313" key="8">
    <source>
        <dbReference type="Proteomes" id="UP000269721"/>
    </source>
</evidence>
<evidence type="ECO:0000313" key="7">
    <source>
        <dbReference type="EMBL" id="RKO88650.1"/>
    </source>
</evidence>
<comment type="cofactor">
    <cofactor evidence="4">
        <name>pyridoxal 5'-phosphate</name>
        <dbReference type="ChEBI" id="CHEBI:597326"/>
    </cofactor>
</comment>
<keyword evidence="3 4" id="KW-0501">Molybdenum cofactor biosynthesis</keyword>
<dbReference type="AlphaFoldDB" id="A0A4P9WCM7"/>
<dbReference type="InterPro" id="IPR015424">
    <property type="entry name" value="PyrdxlP-dep_Trfase"/>
</dbReference>
<dbReference type="SUPFAM" id="SSF141673">
    <property type="entry name" value="MOSC N-terminal domain-like"/>
    <property type="match status" value="1"/>
</dbReference>
<dbReference type="InterPro" id="IPR005302">
    <property type="entry name" value="MoCF_Sase_C"/>
</dbReference>
<dbReference type="PANTHER" id="PTHR14237">
    <property type="entry name" value="MOLYBDOPTERIN COFACTOR SULFURASE MOSC"/>
    <property type="match status" value="1"/>
</dbReference>
<feature type="region of interest" description="Disordered" evidence="5">
    <location>
        <begin position="1"/>
        <end position="27"/>
    </location>
</feature>
<dbReference type="Pfam" id="PF00266">
    <property type="entry name" value="Aminotran_5"/>
    <property type="match status" value="1"/>
</dbReference>
<sequence>MPPAQLPPSPSPSPPPSQTPSPPLLALPRESEYPQLLTETYLDFAGTPPFPHSLLAAHLADLTKPTLYGNPHSAASPSASASAARIAAARDRILDALHAPAGEYAVVFTANATAAIRMVAEGLDWSGERRARLWYLRESHTSVVGMREEVGVRMVDETEVETYVAEGGEDVGDAEFNLFAYPAQCNFSGTRFPLEWSAGMRNRSRSWRVLLDAASYASTTAVDLSVARPDFLALSFYKMFGFPTGLGALVVRVDAAPLLLKSYFGGGTTAAIAPGSAWRLYRDDISARMEDGTLPFLEIAALKHGFDFIARIGGWPAVSAHATHIASEAWRRLAALRHGGDPSRPACILHSRHSPNPETLPTSHGPIIAFTLLTPAGTPVPPSDLARHAAVNRIHLRTGCFCNPGACAAHLGLSDDAIRENAELHGHVCWDDMDVVNGRAVGASRISFGAASTLEDVAAFIHFLDRFYVQPPRVPHPLTVSPHVPTLPSHPTLTRLAVHPIKSCGAHYPHTWPLTPAGLALDREWMLIDAVGVALDQKRVTRMCLIKPVELDWRRGRMVVEAPGMEKLVISVGEDEVEGVLGRVCGDRIPTLHITRPSVTSWFTTFLGTPCRLVRTIRNRTASCGIKRSAQQSPAPPLAFANESPLLFASESSLADLVARIEDIKERGKVRMEAFRANVVIGGDVAWAEDAWIGRRVRIGGMVFEIKGPCRRCHMVCIDQETGEASREPFNTLALHRRREGKIVFGSHAMFLDAQSAAPFMLTLGETLEPVE</sequence>
<evidence type="ECO:0000256" key="2">
    <source>
        <dbReference type="ARBA" id="ARBA00022898"/>
    </source>
</evidence>
<organism evidence="7 8">
    <name type="scientific">Blyttiomyces helicus</name>
    <dbReference type="NCBI Taxonomy" id="388810"/>
    <lineage>
        <taxon>Eukaryota</taxon>
        <taxon>Fungi</taxon>
        <taxon>Fungi incertae sedis</taxon>
        <taxon>Chytridiomycota</taxon>
        <taxon>Chytridiomycota incertae sedis</taxon>
        <taxon>Chytridiomycetes</taxon>
        <taxon>Chytridiomycetes incertae sedis</taxon>
        <taxon>Blyttiomyces</taxon>
    </lineage>
</organism>
<dbReference type="InterPro" id="IPR015422">
    <property type="entry name" value="PyrdxlP-dep_Trfase_small"/>
</dbReference>
<dbReference type="Pfam" id="PF03473">
    <property type="entry name" value="MOSC"/>
    <property type="match status" value="1"/>
</dbReference>
<dbReference type="GO" id="GO:0030170">
    <property type="term" value="F:pyridoxal phosphate binding"/>
    <property type="evidence" value="ECO:0007669"/>
    <property type="project" value="UniProtKB-UniRule"/>
</dbReference>
<dbReference type="SUPFAM" id="SSF53383">
    <property type="entry name" value="PLP-dependent transferases"/>
    <property type="match status" value="1"/>
</dbReference>
<comment type="function">
    <text evidence="4">Sulfurates the molybdenum cofactor. Sulfation of molybdenum is essential for xanthine dehydrogenase (XDH) and aldehyde oxidase (ADO) enzymes in which molybdenum cofactor is liganded by 1 oxygen and 1 sulfur atom in active form.</text>
</comment>
<dbReference type="Proteomes" id="UP000269721">
    <property type="component" value="Unassembled WGS sequence"/>
</dbReference>
<feature type="domain" description="MOSC" evidence="6">
    <location>
        <begin position="589"/>
        <end position="771"/>
    </location>
</feature>
<dbReference type="InterPro" id="IPR015421">
    <property type="entry name" value="PyrdxlP-dep_Trfase_major"/>
</dbReference>
<protein>
    <recommendedName>
        <fullName evidence="4">Molybdenum cofactor sulfurase</fullName>
        <shortName evidence="4">MCS</shortName>
        <shortName evidence="4">MOS</shortName>
        <shortName evidence="4">MoCo sulfurase</shortName>
        <ecNumber evidence="4">2.8.1.9</ecNumber>
    </recommendedName>
    <alternativeName>
        <fullName evidence="4">Molybdenum cofactor sulfurtransferase</fullName>
    </alternativeName>
</protein>
<name>A0A4P9WCM7_9FUNG</name>
<dbReference type="InterPro" id="IPR011037">
    <property type="entry name" value="Pyrv_Knase-like_insert_dom_sf"/>
</dbReference>
<keyword evidence="1 4" id="KW-0808">Transferase</keyword>
<dbReference type="GO" id="GO:0016829">
    <property type="term" value="F:lyase activity"/>
    <property type="evidence" value="ECO:0007669"/>
    <property type="project" value="UniProtKB-UniRule"/>
</dbReference>
<dbReference type="HAMAP" id="MF_03050">
    <property type="entry name" value="MOCOS"/>
    <property type="match status" value="1"/>
</dbReference>
<comment type="catalytic activity">
    <reaction evidence="4">
        <text>Mo-molybdopterin + L-cysteine + AH2 = thio-Mo-molybdopterin + L-alanine + A + H2O</text>
        <dbReference type="Rhea" id="RHEA:42636"/>
        <dbReference type="ChEBI" id="CHEBI:13193"/>
        <dbReference type="ChEBI" id="CHEBI:15377"/>
        <dbReference type="ChEBI" id="CHEBI:17499"/>
        <dbReference type="ChEBI" id="CHEBI:35235"/>
        <dbReference type="ChEBI" id="CHEBI:57972"/>
        <dbReference type="ChEBI" id="CHEBI:71302"/>
        <dbReference type="ChEBI" id="CHEBI:82685"/>
        <dbReference type="EC" id="2.8.1.9"/>
    </reaction>
</comment>
<dbReference type="GO" id="GO:0006777">
    <property type="term" value="P:Mo-molybdopterin cofactor biosynthetic process"/>
    <property type="evidence" value="ECO:0007669"/>
    <property type="project" value="UniProtKB-UniRule"/>
</dbReference>
<dbReference type="InterPro" id="IPR005303">
    <property type="entry name" value="MOCOS_middle"/>
</dbReference>
<dbReference type="GO" id="GO:0008265">
    <property type="term" value="F:molybdenum cofactor sulfurtransferase activity"/>
    <property type="evidence" value="ECO:0007669"/>
    <property type="project" value="UniProtKB-UniRule"/>
</dbReference>
<keyword evidence="2 4" id="KW-0663">Pyridoxal phosphate</keyword>
<dbReference type="SUPFAM" id="SSF50800">
    <property type="entry name" value="PK beta-barrel domain-like"/>
    <property type="match status" value="1"/>
</dbReference>
<dbReference type="InterPro" id="IPR028886">
    <property type="entry name" value="MoCo_sulfurase"/>
</dbReference>
<dbReference type="PROSITE" id="PS51340">
    <property type="entry name" value="MOSC"/>
    <property type="match status" value="1"/>
</dbReference>
<evidence type="ECO:0000256" key="3">
    <source>
        <dbReference type="ARBA" id="ARBA00023150"/>
    </source>
</evidence>
<dbReference type="Gene3D" id="3.40.640.10">
    <property type="entry name" value="Type I PLP-dependent aspartate aminotransferase-like (Major domain)"/>
    <property type="match status" value="1"/>
</dbReference>
<dbReference type="PANTHER" id="PTHR14237:SF80">
    <property type="entry name" value="MOLYBDENUM COFACTOR SULFURASE"/>
    <property type="match status" value="1"/>
</dbReference>
<dbReference type="InterPro" id="IPR000192">
    <property type="entry name" value="Aminotrans_V_dom"/>
</dbReference>
<evidence type="ECO:0000256" key="4">
    <source>
        <dbReference type="HAMAP-Rule" id="MF_03050"/>
    </source>
</evidence>
<dbReference type="EMBL" id="KZ996576">
    <property type="protein sequence ID" value="RKO88650.1"/>
    <property type="molecule type" value="Genomic_DNA"/>
</dbReference>
<gene>
    <name evidence="7" type="ORF">BDK51DRAFT_17902</name>
</gene>
<feature type="active site" evidence="4">
    <location>
        <position position="402"/>
    </location>
</feature>
<feature type="modified residue" description="N6-(pyridoxal phosphate)lysine" evidence="4">
    <location>
        <position position="238"/>
    </location>
</feature>
<evidence type="ECO:0000259" key="6">
    <source>
        <dbReference type="PROSITE" id="PS51340"/>
    </source>
</evidence>
<accession>A0A4P9WCM7</accession>
<dbReference type="Gene3D" id="3.90.1150.10">
    <property type="entry name" value="Aspartate Aminotransferase, domain 1"/>
    <property type="match status" value="1"/>
</dbReference>
<comment type="similarity">
    <text evidence="4">Belongs to the class-V pyridoxal-phosphate-dependent aminotransferase family. MOCOS subfamily.</text>
</comment>
<feature type="compositionally biased region" description="Pro residues" evidence="5">
    <location>
        <begin position="1"/>
        <end position="25"/>
    </location>
</feature>
<dbReference type="EC" id="2.8.1.9" evidence="4"/>
<dbReference type="GO" id="GO:0030151">
    <property type="term" value="F:molybdenum ion binding"/>
    <property type="evidence" value="ECO:0007669"/>
    <property type="project" value="UniProtKB-UniRule"/>
</dbReference>
<dbReference type="OrthoDB" id="10264306at2759"/>